<sequence length="221" mass="23303">MELDKKLVREYIAARVAKEFHDGYVVNLGIGLPTLVSNFVPEGMEVIFQSENGCLGVGPAPAPGEEDPHAVNAGAGFITALPGAQFFDSATSFGIIRGGHVDATVLGALEVDKEGNLANWMVPGKMVPGMGGAMDLVVGAKKVIVAMEHTSKGSVKILEKCTLPLTAVKVVDLIITEKCVFTVTEKGLELIEISPYSSLEDIKATTAAEFTVAENCKQLSL</sequence>
<dbReference type="NCBIfam" id="TIGR02428">
    <property type="entry name" value="pcaJ_scoB_fam"/>
    <property type="match status" value="1"/>
</dbReference>
<comment type="similarity">
    <text evidence="1">Belongs to the 3-oxoacid CoA-transferase subunit B family.</text>
</comment>
<name>A0A017H2A2_9FUSO</name>
<dbReference type="InterPro" id="IPR004165">
    <property type="entry name" value="CoA_trans_fam_I"/>
</dbReference>
<dbReference type="OrthoDB" id="9778604at2"/>
<organism evidence="3 4">
    <name type="scientific">Fusobacterium necrophorum subsp. funduliforme B35</name>
    <dbReference type="NCBI Taxonomy" id="1226633"/>
    <lineage>
        <taxon>Bacteria</taxon>
        <taxon>Fusobacteriati</taxon>
        <taxon>Fusobacteriota</taxon>
        <taxon>Fusobacteriia</taxon>
        <taxon>Fusobacteriales</taxon>
        <taxon>Fusobacteriaceae</taxon>
        <taxon>Fusobacterium</taxon>
    </lineage>
</organism>
<protein>
    <submittedName>
        <fullName evidence="3">Succinyl-CoA:3-ketoacid-CoA transferase</fullName>
    </submittedName>
</protein>
<dbReference type="GO" id="GO:0008410">
    <property type="term" value="F:CoA-transferase activity"/>
    <property type="evidence" value="ECO:0007669"/>
    <property type="project" value="InterPro"/>
</dbReference>
<dbReference type="Pfam" id="PF01144">
    <property type="entry name" value="CoA_trans"/>
    <property type="match status" value="1"/>
</dbReference>
<dbReference type="RefSeq" id="WP_005953111.1">
    <property type="nucleotide sequence ID" value="NZ_AOJP01000019.1"/>
</dbReference>
<dbReference type="SMART" id="SM00882">
    <property type="entry name" value="CoA_trans"/>
    <property type="match status" value="1"/>
</dbReference>
<dbReference type="Proteomes" id="UP000031184">
    <property type="component" value="Unassembled WGS sequence"/>
</dbReference>
<evidence type="ECO:0000313" key="3">
    <source>
        <dbReference type="EMBL" id="KID48333.1"/>
    </source>
</evidence>
<dbReference type="AlphaFoldDB" id="A0A017H2A2"/>
<dbReference type="GeneID" id="75074994"/>
<dbReference type="PANTHER" id="PTHR13707">
    <property type="entry name" value="KETOACID-COENZYME A TRANSFERASE"/>
    <property type="match status" value="1"/>
</dbReference>
<dbReference type="PANTHER" id="PTHR13707:SF57">
    <property type="entry name" value="SUCCINYL-COA:3-KETOACID COENZYME A TRANSFERASE SUBUNIT B-RELATED"/>
    <property type="match status" value="1"/>
</dbReference>
<evidence type="ECO:0000256" key="2">
    <source>
        <dbReference type="ARBA" id="ARBA00022679"/>
    </source>
</evidence>
<dbReference type="InterPro" id="IPR037171">
    <property type="entry name" value="NagB/RpiA_transferase-like"/>
</dbReference>
<comment type="caution">
    <text evidence="3">The sequence shown here is derived from an EMBL/GenBank/DDBJ whole genome shotgun (WGS) entry which is preliminary data.</text>
</comment>
<gene>
    <name evidence="3" type="ORF">C095_10330</name>
</gene>
<reference evidence="3 4" key="1">
    <citation type="submission" date="2013-08" db="EMBL/GenBank/DDBJ databases">
        <title>An opportunistic ruminal bacterium that causes liver abscesses in cattle.</title>
        <authorList>
            <person name="Benahmed F.H."/>
            <person name="Rasmussen M."/>
            <person name="Harbottle H."/>
            <person name="Soppet D."/>
            <person name="Nagaraja T.G."/>
            <person name="Davidson M."/>
        </authorList>
    </citation>
    <scope>NUCLEOTIDE SEQUENCE [LARGE SCALE GENOMIC DNA]</scope>
    <source>
        <strain evidence="3 4">B35</strain>
    </source>
</reference>
<dbReference type="InterPro" id="IPR012791">
    <property type="entry name" value="3-oxoacid_CoA-transf_B"/>
</dbReference>
<proteinExistence type="inferred from homology"/>
<dbReference type="Gene3D" id="3.40.1080.10">
    <property type="entry name" value="Glutaconate Coenzyme A-transferase"/>
    <property type="match status" value="1"/>
</dbReference>
<dbReference type="PATRIC" id="fig|1226633.4.peg.2094"/>
<keyword evidence="2 3" id="KW-0808">Transferase</keyword>
<accession>A0A017H2A2</accession>
<dbReference type="EMBL" id="AUZI01000026">
    <property type="protein sequence ID" value="KID48333.1"/>
    <property type="molecule type" value="Genomic_DNA"/>
</dbReference>
<dbReference type="SUPFAM" id="SSF100950">
    <property type="entry name" value="NagB/RpiA/CoA transferase-like"/>
    <property type="match status" value="1"/>
</dbReference>
<evidence type="ECO:0000313" key="4">
    <source>
        <dbReference type="Proteomes" id="UP000031184"/>
    </source>
</evidence>
<evidence type="ECO:0000256" key="1">
    <source>
        <dbReference type="ARBA" id="ARBA00007047"/>
    </source>
</evidence>